<feature type="compositionally biased region" description="Low complexity" evidence="1">
    <location>
        <begin position="35"/>
        <end position="44"/>
    </location>
</feature>
<accession>B6GYU0</accession>
<evidence type="ECO:0000313" key="3">
    <source>
        <dbReference type="Proteomes" id="UP000000724"/>
    </source>
</evidence>
<dbReference type="Proteomes" id="UP000000724">
    <property type="component" value="Contig Pc00c12"/>
</dbReference>
<sequence>MAKADGKCLWNSMEVESPGKTGSNGRMSQFDEEGNGPSSENGPNGDKKDKVEKKRGREKGKLKGILETVSQFGAEGVMINCGVALNGDSEFLQGSHETNGLTVKGLVGHQSAKGGGGEGI</sequence>
<name>B6GYU0_PENRW</name>
<proteinExistence type="predicted"/>
<evidence type="ECO:0000256" key="1">
    <source>
        <dbReference type="SAM" id="MobiDB-lite"/>
    </source>
</evidence>
<gene>
    <name evidence="2" type="ORF">Pc12g05060</name>
    <name evidence="2" type="ORF">PCH_Pc12g05060</name>
</gene>
<organism evidence="2 3">
    <name type="scientific">Penicillium rubens (strain ATCC 28089 / DSM 1075 / NRRL 1951 / Wisconsin 54-1255)</name>
    <name type="common">Penicillium chrysogenum</name>
    <dbReference type="NCBI Taxonomy" id="500485"/>
    <lineage>
        <taxon>Eukaryota</taxon>
        <taxon>Fungi</taxon>
        <taxon>Dikarya</taxon>
        <taxon>Ascomycota</taxon>
        <taxon>Pezizomycotina</taxon>
        <taxon>Eurotiomycetes</taxon>
        <taxon>Eurotiomycetidae</taxon>
        <taxon>Eurotiales</taxon>
        <taxon>Aspergillaceae</taxon>
        <taxon>Penicillium</taxon>
        <taxon>Penicillium chrysogenum species complex</taxon>
    </lineage>
</organism>
<evidence type="ECO:0000313" key="2">
    <source>
        <dbReference type="EMBL" id="CAP80133.1"/>
    </source>
</evidence>
<protein>
    <submittedName>
        <fullName evidence="2">Uncharacterized protein</fullName>
    </submittedName>
</protein>
<reference evidence="2 3" key="1">
    <citation type="journal article" date="2008" name="Nat. Biotechnol.">
        <title>Genome sequencing and analysis of the filamentous fungus Penicillium chrysogenum.</title>
        <authorList>
            <person name="van den Berg M.A."/>
            <person name="Albang R."/>
            <person name="Albermann K."/>
            <person name="Badger J.H."/>
            <person name="Daran J.-M."/>
            <person name="Driessen A.J.M."/>
            <person name="Garcia-Estrada C."/>
            <person name="Fedorova N.D."/>
            <person name="Harris D.M."/>
            <person name="Heijne W.H.M."/>
            <person name="Joardar V.S."/>
            <person name="Kiel J.A.K.W."/>
            <person name="Kovalchuk A."/>
            <person name="Martin J.F."/>
            <person name="Nierman W.C."/>
            <person name="Nijland J.G."/>
            <person name="Pronk J.T."/>
            <person name="Roubos J.A."/>
            <person name="van der Klei I.J."/>
            <person name="van Peij N.N.M.E."/>
            <person name="Veenhuis M."/>
            <person name="von Doehren H."/>
            <person name="Wagner C."/>
            <person name="Wortman J.R."/>
            <person name="Bovenberg R.A.L."/>
        </authorList>
    </citation>
    <scope>NUCLEOTIDE SEQUENCE [LARGE SCALE GENOMIC DNA]</scope>
    <source>
        <strain evidence="3">ATCC 28089 / DSM 1075 / NRRL 1951 / Wisconsin 54-1255</strain>
    </source>
</reference>
<feature type="region of interest" description="Disordered" evidence="1">
    <location>
        <begin position="1"/>
        <end position="61"/>
    </location>
</feature>
<dbReference type="AlphaFoldDB" id="B6GYU0"/>
<dbReference type="VEuPathDB" id="FungiDB:PCH_Pc12g05060"/>
<dbReference type="EMBL" id="AM920427">
    <property type="protein sequence ID" value="CAP80133.1"/>
    <property type="molecule type" value="Genomic_DNA"/>
</dbReference>
<dbReference type="HOGENOM" id="CLU_2050396_0_0_1"/>
<keyword evidence="3" id="KW-1185">Reference proteome</keyword>